<keyword evidence="2" id="KW-0812">Transmembrane</keyword>
<reference evidence="3" key="1">
    <citation type="submission" date="2025-08" db="UniProtKB">
        <authorList>
            <consortium name="Ensembl"/>
        </authorList>
    </citation>
    <scope>IDENTIFICATION</scope>
</reference>
<protein>
    <recommendedName>
        <fullName evidence="5">Phorbol-12-myristate-13-acetate-induced protein 1</fullName>
    </recommendedName>
</protein>
<feature type="transmembrane region" description="Helical" evidence="2">
    <location>
        <begin position="39"/>
        <end position="59"/>
    </location>
</feature>
<evidence type="ECO:0000313" key="4">
    <source>
        <dbReference type="Proteomes" id="UP000694428"/>
    </source>
</evidence>
<dbReference type="Proteomes" id="UP000694428">
    <property type="component" value="Unplaced"/>
</dbReference>
<proteinExistence type="predicted"/>
<accession>A0A8C9F456</accession>
<name>A0A8C9F456_PAVCR</name>
<dbReference type="GO" id="GO:0043065">
    <property type="term" value="P:positive regulation of apoptotic process"/>
    <property type="evidence" value="ECO:0007669"/>
    <property type="project" value="InterPro"/>
</dbReference>
<reference evidence="3" key="2">
    <citation type="submission" date="2025-09" db="UniProtKB">
        <authorList>
            <consortium name="Ensembl"/>
        </authorList>
    </citation>
    <scope>IDENTIFICATION</scope>
</reference>
<keyword evidence="2" id="KW-0472">Membrane</keyword>
<feature type="region of interest" description="Disordered" evidence="1">
    <location>
        <begin position="1"/>
        <end position="30"/>
    </location>
</feature>
<dbReference type="GO" id="GO:0006974">
    <property type="term" value="P:DNA damage response"/>
    <property type="evidence" value="ECO:0007669"/>
    <property type="project" value="InterPro"/>
</dbReference>
<evidence type="ECO:0000313" key="3">
    <source>
        <dbReference type="Ensembl" id="ENSPSTP00000008475.1"/>
    </source>
</evidence>
<evidence type="ECO:0008006" key="5">
    <source>
        <dbReference type="Google" id="ProtNLM"/>
    </source>
</evidence>
<dbReference type="InterPro" id="IPR024140">
    <property type="entry name" value="Noxa"/>
</dbReference>
<dbReference type="Ensembl" id="ENSPSTT00000008891.1">
    <property type="protein sequence ID" value="ENSPSTP00000008475.1"/>
    <property type="gene ID" value="ENSPSTG00000005978.1"/>
</dbReference>
<dbReference type="GO" id="GO:0001836">
    <property type="term" value="P:release of cytochrome c from mitochondria"/>
    <property type="evidence" value="ECO:0007669"/>
    <property type="project" value="InterPro"/>
</dbReference>
<dbReference type="Pfam" id="PF15150">
    <property type="entry name" value="PMAIP1"/>
    <property type="match status" value="1"/>
</dbReference>
<dbReference type="PANTHER" id="PTHR14299:SF0">
    <property type="entry name" value="PHORBOL-12-MYRISTATE-13-ACETATE-INDUCED PROTEIN 1"/>
    <property type="match status" value="1"/>
</dbReference>
<keyword evidence="2" id="KW-1133">Transmembrane helix</keyword>
<evidence type="ECO:0000256" key="1">
    <source>
        <dbReference type="SAM" id="MobiDB-lite"/>
    </source>
</evidence>
<keyword evidence="4" id="KW-1185">Reference proteome</keyword>
<dbReference type="AlphaFoldDB" id="A0A8C9F456"/>
<sequence>MPGKTIRKPAPPAAPAGRERRKETGLNFGGEVDTGKKHAFSFCFSFFFFTFFFLSPISLPGKDLVRIKSPSPCACFAERDAVTECALELRRIGDKADLRQKVLNLITKLFCRKT</sequence>
<dbReference type="PANTHER" id="PTHR14299">
    <property type="entry name" value="PHORBOL-12-MYRISTATE-13-ACETATE-INDUCED PROTEIN 1"/>
    <property type="match status" value="1"/>
</dbReference>
<organism evidence="3 4">
    <name type="scientific">Pavo cristatus</name>
    <name type="common">Indian peafowl</name>
    <name type="synonym">Blue peafowl</name>
    <dbReference type="NCBI Taxonomy" id="9049"/>
    <lineage>
        <taxon>Eukaryota</taxon>
        <taxon>Metazoa</taxon>
        <taxon>Chordata</taxon>
        <taxon>Craniata</taxon>
        <taxon>Vertebrata</taxon>
        <taxon>Euteleostomi</taxon>
        <taxon>Archelosauria</taxon>
        <taxon>Archosauria</taxon>
        <taxon>Dinosauria</taxon>
        <taxon>Saurischia</taxon>
        <taxon>Theropoda</taxon>
        <taxon>Coelurosauria</taxon>
        <taxon>Aves</taxon>
        <taxon>Neognathae</taxon>
        <taxon>Galloanserae</taxon>
        <taxon>Galliformes</taxon>
        <taxon>Phasianidae</taxon>
        <taxon>Phasianinae</taxon>
        <taxon>Pavo</taxon>
    </lineage>
</organism>
<evidence type="ECO:0000256" key="2">
    <source>
        <dbReference type="SAM" id="Phobius"/>
    </source>
</evidence>